<sequence length="61" mass="7129">EDDFRHNLCGGQKWRSKLAHTPLLSGDNKHVKSRERGNDVGNIWKDRGNAQLQRQTMQERD</sequence>
<gene>
    <name evidence="2" type="ORF">L9F63_002508</name>
</gene>
<dbReference type="AlphaFoldDB" id="A0AAD8ECX8"/>
<reference evidence="2" key="2">
    <citation type="submission" date="2023-05" db="EMBL/GenBank/DDBJ databases">
        <authorList>
            <person name="Fouks B."/>
        </authorList>
    </citation>
    <scope>NUCLEOTIDE SEQUENCE</scope>
    <source>
        <strain evidence="2">Stay&amp;Tobe</strain>
        <tissue evidence="2">Testes</tissue>
    </source>
</reference>
<proteinExistence type="predicted"/>
<feature type="compositionally biased region" description="Basic and acidic residues" evidence="1">
    <location>
        <begin position="27"/>
        <end position="48"/>
    </location>
</feature>
<evidence type="ECO:0000313" key="3">
    <source>
        <dbReference type="Proteomes" id="UP001233999"/>
    </source>
</evidence>
<dbReference type="EMBL" id="JASPKZ010007251">
    <property type="protein sequence ID" value="KAJ9585718.1"/>
    <property type="molecule type" value="Genomic_DNA"/>
</dbReference>
<accession>A0AAD8ECX8</accession>
<organism evidence="2 3">
    <name type="scientific">Diploptera punctata</name>
    <name type="common">Pacific beetle cockroach</name>
    <dbReference type="NCBI Taxonomy" id="6984"/>
    <lineage>
        <taxon>Eukaryota</taxon>
        <taxon>Metazoa</taxon>
        <taxon>Ecdysozoa</taxon>
        <taxon>Arthropoda</taxon>
        <taxon>Hexapoda</taxon>
        <taxon>Insecta</taxon>
        <taxon>Pterygota</taxon>
        <taxon>Neoptera</taxon>
        <taxon>Polyneoptera</taxon>
        <taxon>Dictyoptera</taxon>
        <taxon>Blattodea</taxon>
        <taxon>Blaberoidea</taxon>
        <taxon>Blaberidae</taxon>
        <taxon>Diplopterinae</taxon>
        <taxon>Diploptera</taxon>
    </lineage>
</organism>
<comment type="caution">
    <text evidence="2">The sequence shown here is derived from an EMBL/GenBank/DDBJ whole genome shotgun (WGS) entry which is preliminary data.</text>
</comment>
<feature type="region of interest" description="Disordered" evidence="1">
    <location>
        <begin position="20"/>
        <end position="61"/>
    </location>
</feature>
<protein>
    <submittedName>
        <fullName evidence="2">Uncharacterized protein</fullName>
    </submittedName>
</protein>
<feature type="compositionally biased region" description="Polar residues" evidence="1">
    <location>
        <begin position="50"/>
        <end position="61"/>
    </location>
</feature>
<evidence type="ECO:0000256" key="1">
    <source>
        <dbReference type="SAM" id="MobiDB-lite"/>
    </source>
</evidence>
<feature type="non-terminal residue" evidence="2">
    <location>
        <position position="61"/>
    </location>
</feature>
<dbReference type="Proteomes" id="UP001233999">
    <property type="component" value="Unassembled WGS sequence"/>
</dbReference>
<name>A0AAD8ECX8_DIPPU</name>
<reference evidence="2" key="1">
    <citation type="journal article" date="2023" name="IScience">
        <title>Live-bearing cockroach genome reveals convergent evolutionary mechanisms linked to viviparity in insects and beyond.</title>
        <authorList>
            <person name="Fouks B."/>
            <person name="Harrison M.C."/>
            <person name="Mikhailova A.A."/>
            <person name="Marchal E."/>
            <person name="English S."/>
            <person name="Carruthers M."/>
            <person name="Jennings E.C."/>
            <person name="Chiamaka E.L."/>
            <person name="Frigard R.A."/>
            <person name="Pippel M."/>
            <person name="Attardo G.M."/>
            <person name="Benoit J.B."/>
            <person name="Bornberg-Bauer E."/>
            <person name="Tobe S.S."/>
        </authorList>
    </citation>
    <scope>NUCLEOTIDE SEQUENCE</scope>
    <source>
        <strain evidence="2">Stay&amp;Tobe</strain>
    </source>
</reference>
<feature type="non-terminal residue" evidence="2">
    <location>
        <position position="1"/>
    </location>
</feature>
<evidence type="ECO:0000313" key="2">
    <source>
        <dbReference type="EMBL" id="KAJ9585718.1"/>
    </source>
</evidence>
<keyword evidence="3" id="KW-1185">Reference proteome</keyword>